<evidence type="ECO:0000313" key="5">
    <source>
        <dbReference type="WBParaSite" id="ASIM_0001850701-mRNA-1"/>
    </source>
</evidence>
<dbReference type="Proteomes" id="UP000267096">
    <property type="component" value="Unassembled WGS sequence"/>
</dbReference>
<feature type="region of interest" description="Disordered" evidence="2">
    <location>
        <begin position="89"/>
        <end position="116"/>
    </location>
</feature>
<keyword evidence="4" id="KW-1185">Reference proteome</keyword>
<feature type="coiled-coil region" evidence="1">
    <location>
        <begin position="32"/>
        <end position="62"/>
    </location>
</feature>
<organism evidence="5">
    <name type="scientific">Anisakis simplex</name>
    <name type="common">Herring worm</name>
    <dbReference type="NCBI Taxonomy" id="6269"/>
    <lineage>
        <taxon>Eukaryota</taxon>
        <taxon>Metazoa</taxon>
        <taxon>Ecdysozoa</taxon>
        <taxon>Nematoda</taxon>
        <taxon>Chromadorea</taxon>
        <taxon>Rhabditida</taxon>
        <taxon>Spirurina</taxon>
        <taxon>Ascaridomorpha</taxon>
        <taxon>Ascaridoidea</taxon>
        <taxon>Anisakidae</taxon>
        <taxon>Anisakis</taxon>
        <taxon>Anisakis simplex complex</taxon>
    </lineage>
</organism>
<reference evidence="3 4" key="2">
    <citation type="submission" date="2018-11" db="EMBL/GenBank/DDBJ databases">
        <authorList>
            <consortium name="Pathogen Informatics"/>
        </authorList>
    </citation>
    <scope>NUCLEOTIDE SEQUENCE [LARGE SCALE GENOMIC DNA]</scope>
</reference>
<accession>A0A0M3KC08</accession>
<dbReference type="WBParaSite" id="ASIM_0001850701-mRNA-1">
    <property type="protein sequence ID" value="ASIM_0001850701-mRNA-1"/>
    <property type="gene ID" value="ASIM_0001850701"/>
</dbReference>
<keyword evidence="1" id="KW-0175">Coiled coil</keyword>
<evidence type="ECO:0000313" key="4">
    <source>
        <dbReference type="Proteomes" id="UP000267096"/>
    </source>
</evidence>
<proteinExistence type="predicted"/>
<evidence type="ECO:0000256" key="1">
    <source>
        <dbReference type="SAM" id="Coils"/>
    </source>
</evidence>
<dbReference type="OrthoDB" id="5406275at2759"/>
<evidence type="ECO:0000313" key="3">
    <source>
        <dbReference type="EMBL" id="VDK62041.1"/>
    </source>
</evidence>
<protein>
    <submittedName>
        <fullName evidence="5">TelA-like protein</fullName>
    </submittedName>
</protein>
<sequence length="372" mass="42046">MATLSAQSEEKDRLNVLMKEKAAFDAKLNSSAKLLQDVNNELTRQLDRVKQLESEYEEAQRKAKPRVGEIFFSAIIDIVKFAPQMISNVMGHRPSGPSGGGQMPSQQPTAGNEQTNEQVDELNNAYKAASGVSEEDRTKMKEQLDEISNQVQSDAAKALAETASNGHTMVLNQRLDTMSESSSDTYGQIMGSRLAKLKAATDMLISANKQYEALFDKKIALMDRNSEYIAKLKVIDFTKIDFEAILEVIREGIFVLGRHIEQWKRFLEFFKIIENLTQLASEQSGLFINGTLQGVKDGALMSVYGNDDIYMDMLYEHSFTTIDIARDDYLKQQQRIKERVDQISCLMDVLKEDPYIKKAIEQNGYDVDIEDF</sequence>
<dbReference type="EMBL" id="UYRR01034735">
    <property type="protein sequence ID" value="VDK62041.1"/>
    <property type="molecule type" value="Genomic_DNA"/>
</dbReference>
<name>A0A0M3KC08_ANISI</name>
<reference evidence="5" key="1">
    <citation type="submission" date="2017-02" db="UniProtKB">
        <authorList>
            <consortium name="WormBaseParasite"/>
        </authorList>
    </citation>
    <scope>IDENTIFICATION</scope>
</reference>
<evidence type="ECO:0000256" key="2">
    <source>
        <dbReference type="SAM" id="MobiDB-lite"/>
    </source>
</evidence>
<gene>
    <name evidence="3" type="ORF">ASIM_LOCUS17906</name>
</gene>
<dbReference type="AlphaFoldDB" id="A0A0M3KC08"/>